<evidence type="ECO:0000313" key="3">
    <source>
        <dbReference type="Proteomes" id="UP000249819"/>
    </source>
</evidence>
<reference evidence="2 3" key="1">
    <citation type="submission" date="2018-06" db="EMBL/GenBank/DDBJ databases">
        <title>Genomic Encyclopedia of Archaeal and Bacterial Type Strains, Phase II (KMG-II): from individual species to whole genera.</title>
        <authorList>
            <person name="Goeker M."/>
        </authorList>
    </citation>
    <scope>NUCLEOTIDE SEQUENCE [LARGE SCALE GENOMIC DNA]</scope>
    <source>
        <strain evidence="2 3">DSM 29821</strain>
    </source>
</reference>
<evidence type="ECO:0000313" key="2">
    <source>
        <dbReference type="EMBL" id="RAJ88290.1"/>
    </source>
</evidence>
<gene>
    <name evidence="2" type="ORF">CLV59_1011060</name>
</gene>
<comment type="caution">
    <text evidence="2">The sequence shown here is derived from an EMBL/GenBank/DDBJ whole genome shotgun (WGS) entry which is preliminary data.</text>
</comment>
<dbReference type="InterPro" id="IPR025667">
    <property type="entry name" value="SprB_repeat"/>
</dbReference>
<organism evidence="2 3">
    <name type="scientific">Chitinophaga dinghuensis</name>
    <dbReference type="NCBI Taxonomy" id="1539050"/>
    <lineage>
        <taxon>Bacteria</taxon>
        <taxon>Pseudomonadati</taxon>
        <taxon>Bacteroidota</taxon>
        <taxon>Chitinophagia</taxon>
        <taxon>Chitinophagales</taxon>
        <taxon>Chitinophagaceae</taxon>
        <taxon>Chitinophaga</taxon>
    </lineage>
</organism>
<dbReference type="Proteomes" id="UP000249819">
    <property type="component" value="Unassembled WGS sequence"/>
</dbReference>
<feature type="chain" id="PRO_5016234824" evidence="1">
    <location>
        <begin position="23"/>
        <end position="546"/>
    </location>
</feature>
<feature type="signal peptide" evidence="1">
    <location>
        <begin position="1"/>
        <end position="22"/>
    </location>
</feature>
<keyword evidence="1" id="KW-0732">Signal</keyword>
<evidence type="ECO:0000256" key="1">
    <source>
        <dbReference type="SAM" id="SignalP"/>
    </source>
</evidence>
<sequence length="546" mass="58188">MKYLIKVIFLLLLTMKVVDTSAQTKLYRAYLHLTANFINLSGGCSLSASPGVYINTGTEQFSDSRNFYQQNYSIDADAYFASAPTRMSLVSEGDVVGFNFAPGATSGSRTQDAPCWRYNLSGNFVEIPLTINKGSDNIYCADATASFSLPDNPTNIRWYIGNGSSTSLTTLNTRTIQLTADYIRNVLHLDPQSPLAIRAEADYGSKFPNMSFPIVQGITFTSRVPTPSVGIIEPKCYGDKGAIVLSNFVYSDGTAYDGSTPLKLSIKGPEVLNPVINSPSVTIPVVPGIYTVAVESQDLKCMKTLPVDEIHAVQQDLSATTALSCVGGSPAVTVTAAGGSSPYTYSLNGGTATANNLFTNLQPATTYLITYYDKNNCSKTISVTTPAAVAIASYTTKAPSGTMADGEITLTGTGGNAPYEYSLDKTSWQSGNTFTGLLAATYNVWARDSKGCISANPVTVPLEPLDFTTTTTSVKCAGYADGTITLKITGGSSPYKIKLDNGVYRANDNLFKDLSAGTYEVYVQDSRGVEMHHPVTVGSPTPVSFT</sequence>
<keyword evidence="3" id="KW-1185">Reference proteome</keyword>
<dbReference type="EMBL" id="QLMA01000001">
    <property type="protein sequence ID" value="RAJ88290.1"/>
    <property type="molecule type" value="Genomic_DNA"/>
</dbReference>
<proteinExistence type="predicted"/>
<name>A0A327WG34_9BACT</name>
<feature type="non-terminal residue" evidence="2">
    <location>
        <position position="546"/>
    </location>
</feature>
<dbReference type="Pfam" id="PF13573">
    <property type="entry name" value="SprB"/>
    <property type="match status" value="3"/>
</dbReference>
<accession>A0A327WG34</accession>
<dbReference type="AlphaFoldDB" id="A0A327WG34"/>
<protein>
    <submittedName>
        <fullName evidence="2">SprB-like repeat protein</fullName>
    </submittedName>
</protein>